<name>A0A2H3DGW8_ARMGA</name>
<evidence type="ECO:0000313" key="1">
    <source>
        <dbReference type="EMBL" id="PBK87503.1"/>
    </source>
</evidence>
<protein>
    <submittedName>
        <fullName evidence="1">Uncharacterized protein</fullName>
    </submittedName>
</protein>
<evidence type="ECO:0000313" key="2">
    <source>
        <dbReference type="Proteomes" id="UP000217790"/>
    </source>
</evidence>
<dbReference type="Proteomes" id="UP000217790">
    <property type="component" value="Unassembled WGS sequence"/>
</dbReference>
<dbReference type="InParanoid" id="A0A2H3DGW8"/>
<dbReference type="EMBL" id="KZ293678">
    <property type="protein sequence ID" value="PBK87503.1"/>
    <property type="molecule type" value="Genomic_DNA"/>
</dbReference>
<proteinExistence type="predicted"/>
<organism evidence="1 2">
    <name type="scientific">Armillaria gallica</name>
    <name type="common">Bulbous honey fungus</name>
    <name type="synonym">Armillaria bulbosa</name>
    <dbReference type="NCBI Taxonomy" id="47427"/>
    <lineage>
        <taxon>Eukaryota</taxon>
        <taxon>Fungi</taxon>
        <taxon>Dikarya</taxon>
        <taxon>Basidiomycota</taxon>
        <taxon>Agaricomycotina</taxon>
        <taxon>Agaricomycetes</taxon>
        <taxon>Agaricomycetidae</taxon>
        <taxon>Agaricales</taxon>
        <taxon>Marasmiineae</taxon>
        <taxon>Physalacriaceae</taxon>
        <taxon>Armillaria</taxon>
    </lineage>
</organism>
<dbReference type="OrthoDB" id="3237761at2759"/>
<dbReference type="AlphaFoldDB" id="A0A2H3DGW8"/>
<keyword evidence="2" id="KW-1185">Reference proteome</keyword>
<accession>A0A2H3DGW8</accession>
<sequence length="79" mass="8496">MRLLDSLVSAKVLPTMDSPPSVRVVDRYVVYTNARGQIIRGVILSTSCGADGTVIQVVFRSTDGRIMTASPEGVTVLEE</sequence>
<reference evidence="2" key="1">
    <citation type="journal article" date="2017" name="Nat. Ecol. Evol.">
        <title>Genome expansion and lineage-specific genetic innovations in the forest pathogenic fungi Armillaria.</title>
        <authorList>
            <person name="Sipos G."/>
            <person name="Prasanna A.N."/>
            <person name="Walter M.C."/>
            <person name="O'Connor E."/>
            <person name="Balint B."/>
            <person name="Krizsan K."/>
            <person name="Kiss B."/>
            <person name="Hess J."/>
            <person name="Varga T."/>
            <person name="Slot J."/>
            <person name="Riley R."/>
            <person name="Boka B."/>
            <person name="Rigling D."/>
            <person name="Barry K."/>
            <person name="Lee J."/>
            <person name="Mihaltcheva S."/>
            <person name="LaButti K."/>
            <person name="Lipzen A."/>
            <person name="Waldron R."/>
            <person name="Moloney N.M."/>
            <person name="Sperisen C."/>
            <person name="Kredics L."/>
            <person name="Vagvoelgyi C."/>
            <person name="Patrignani A."/>
            <person name="Fitzpatrick D."/>
            <person name="Nagy I."/>
            <person name="Doyle S."/>
            <person name="Anderson J.B."/>
            <person name="Grigoriev I.V."/>
            <person name="Gueldener U."/>
            <person name="Muensterkoetter M."/>
            <person name="Nagy L.G."/>
        </authorList>
    </citation>
    <scope>NUCLEOTIDE SEQUENCE [LARGE SCALE GENOMIC DNA]</scope>
    <source>
        <strain evidence="2">Ar21-2</strain>
    </source>
</reference>
<gene>
    <name evidence="1" type="ORF">ARMGADRAFT_457070</name>
</gene>